<dbReference type="InterPro" id="IPR012902">
    <property type="entry name" value="N_methyl_site"/>
</dbReference>
<dbReference type="Proteomes" id="UP000037997">
    <property type="component" value="Unassembled WGS sequence"/>
</dbReference>
<sequence length="78" mass="8833">MHTKKAFSLIEIIIFIAVLSILMTTLLQSVALNLSADNLQSQELILQKVTICNKINSQCVYFSNIQEILYPYEVNATK</sequence>
<feature type="transmembrane region" description="Helical" evidence="1">
    <location>
        <begin position="12"/>
        <end position="32"/>
    </location>
</feature>
<accession>A0A0N1EIA6</accession>
<keyword evidence="1" id="KW-0472">Membrane</keyword>
<reference evidence="2 3" key="1">
    <citation type="submission" date="2014-06" db="EMBL/GenBank/DDBJ databases">
        <title>Helicobacter pullorum isolates in fresh chicken meat - phenotypic and genotypic features.</title>
        <authorList>
            <person name="Borges V."/>
            <person name="Santos A."/>
            <person name="Correia C.B."/>
            <person name="Saraiva M."/>
            <person name="Menard A."/>
            <person name="Vieira L."/>
            <person name="Sampaio D.A."/>
            <person name="Gomes J.P."/>
            <person name="Oleastro M."/>
        </authorList>
    </citation>
    <scope>NUCLEOTIDE SEQUENCE [LARGE SCALE GENOMIC DNA]</scope>
    <source>
        <strain evidence="2 3">229334/12</strain>
    </source>
</reference>
<comment type="caution">
    <text evidence="2">The sequence shown here is derived from an EMBL/GenBank/DDBJ whole genome shotgun (WGS) entry which is preliminary data.</text>
</comment>
<proteinExistence type="predicted"/>
<evidence type="ECO:0000313" key="3">
    <source>
        <dbReference type="Proteomes" id="UP000037997"/>
    </source>
</evidence>
<keyword evidence="1" id="KW-0812">Transmembrane</keyword>
<dbReference type="Pfam" id="PF07963">
    <property type="entry name" value="N_methyl"/>
    <property type="match status" value="1"/>
</dbReference>
<dbReference type="STRING" id="35818.HPU229336_01735"/>
<organism evidence="2 3">
    <name type="scientific">Helicobacter pullorum</name>
    <dbReference type="NCBI Taxonomy" id="35818"/>
    <lineage>
        <taxon>Bacteria</taxon>
        <taxon>Pseudomonadati</taxon>
        <taxon>Campylobacterota</taxon>
        <taxon>Epsilonproteobacteria</taxon>
        <taxon>Campylobacterales</taxon>
        <taxon>Helicobacteraceae</taxon>
        <taxon>Helicobacter</taxon>
    </lineage>
</organism>
<keyword evidence="1" id="KW-1133">Transmembrane helix</keyword>
<name>A0A0N1EIA6_9HELI</name>
<gene>
    <name evidence="2" type="ORF">HPU229334_06355</name>
</gene>
<evidence type="ECO:0000313" key="2">
    <source>
        <dbReference type="EMBL" id="KPH55792.1"/>
    </source>
</evidence>
<evidence type="ECO:0000256" key="1">
    <source>
        <dbReference type="SAM" id="Phobius"/>
    </source>
</evidence>
<dbReference type="PATRIC" id="fig|35818.11.peg.1256"/>
<dbReference type="AlphaFoldDB" id="A0A0N1EIA6"/>
<dbReference type="RefSeq" id="WP_054197991.1">
    <property type="nucleotide sequence ID" value="NZ_JNOC01000032.1"/>
</dbReference>
<dbReference type="EMBL" id="JNOC01000032">
    <property type="protein sequence ID" value="KPH55792.1"/>
    <property type="molecule type" value="Genomic_DNA"/>
</dbReference>
<protein>
    <submittedName>
        <fullName evidence="2">Uncharacterized protein</fullName>
    </submittedName>
</protein>